<gene>
    <name evidence="1" type="ORF">LIER_13600</name>
</gene>
<comment type="caution">
    <text evidence="1">The sequence shown here is derived from an EMBL/GenBank/DDBJ whole genome shotgun (WGS) entry which is preliminary data.</text>
</comment>
<organism evidence="1 2">
    <name type="scientific">Lithospermum erythrorhizon</name>
    <name type="common">Purple gromwell</name>
    <name type="synonym">Lithospermum officinale var. erythrorhizon</name>
    <dbReference type="NCBI Taxonomy" id="34254"/>
    <lineage>
        <taxon>Eukaryota</taxon>
        <taxon>Viridiplantae</taxon>
        <taxon>Streptophyta</taxon>
        <taxon>Embryophyta</taxon>
        <taxon>Tracheophyta</taxon>
        <taxon>Spermatophyta</taxon>
        <taxon>Magnoliopsida</taxon>
        <taxon>eudicotyledons</taxon>
        <taxon>Gunneridae</taxon>
        <taxon>Pentapetalae</taxon>
        <taxon>asterids</taxon>
        <taxon>lamiids</taxon>
        <taxon>Boraginales</taxon>
        <taxon>Boraginaceae</taxon>
        <taxon>Boraginoideae</taxon>
        <taxon>Lithospermeae</taxon>
        <taxon>Lithospermum</taxon>
    </lineage>
</organism>
<reference evidence="1 2" key="1">
    <citation type="submission" date="2024-01" db="EMBL/GenBank/DDBJ databases">
        <title>The complete chloroplast genome sequence of Lithospermum erythrorhizon: insights into the phylogenetic relationship among Boraginaceae species and the maternal lineages of purple gromwells.</title>
        <authorList>
            <person name="Okada T."/>
            <person name="Watanabe K."/>
        </authorList>
    </citation>
    <scope>NUCLEOTIDE SEQUENCE [LARGE SCALE GENOMIC DNA]</scope>
</reference>
<evidence type="ECO:0000313" key="2">
    <source>
        <dbReference type="Proteomes" id="UP001454036"/>
    </source>
</evidence>
<evidence type="ECO:0008006" key="3">
    <source>
        <dbReference type="Google" id="ProtNLM"/>
    </source>
</evidence>
<protein>
    <recommendedName>
        <fullName evidence="3">Reverse transcriptase</fullName>
    </recommendedName>
</protein>
<sequence length="81" mass="8964">MLRDVEERKALTGIKISRESPSISHILFVDDTMLLCKVSVSESQEVMRILEDYETASGQKINLAKCSVSFDSSASRAARGK</sequence>
<dbReference type="AlphaFoldDB" id="A0AAV3PYH9"/>
<accession>A0AAV3PYH9</accession>
<dbReference type="Proteomes" id="UP001454036">
    <property type="component" value="Unassembled WGS sequence"/>
</dbReference>
<proteinExistence type="predicted"/>
<evidence type="ECO:0000313" key="1">
    <source>
        <dbReference type="EMBL" id="GAA0156002.1"/>
    </source>
</evidence>
<name>A0AAV3PYH9_LITER</name>
<keyword evidence="2" id="KW-1185">Reference proteome</keyword>
<dbReference type="EMBL" id="BAABME010002766">
    <property type="protein sequence ID" value="GAA0156002.1"/>
    <property type="molecule type" value="Genomic_DNA"/>
</dbReference>